<sequence length="577" mass="61949">MNASTMEGNPGPAAGISRPQSPTVGGRPVSGIVGRFLERTRSTRSIRRKHSTEDLRRRLFRKSTGSAAELRRQLPNTSTTEPGPTSSTNNNSPAAARHHQRSRSSATTPVHATTSAGNMTAYAHAHAQPQQTPTGGISEASEHHQPQQQQPQLVIKKKSSFRDRLKSWQKPPPTLELVAEEEPKPRFVYQPTHAAADFESQMMSPLFSPRQHQQQRGRTPPHHSPLEANSPSSASASLTPPDTCQSQNQSHLCNPFADNAQEAISPRQPHPAAEETDPNTTSLSPRTKPHDDEPPVSPTTSQPLSDYDLFIARAEAEELQDRIRRERLLRGSFASSSQTSSHGGARVRPDPHRQFFSIAEDGIVSQERRESAAQAFAMRNRDRAGSSAQYHHGETDGSVGGVGVAAGGRSRQNSLAAAATTTTTTGGGRRSRQGSLAGAAGAAGAPNWAAPNWGPTATHGHGHSGGSASPQDGSSTSDSFSQKPWLSNSGGTTTTTITSGRRGSAFAHGPLETSWSSQQHHHHHHYHRNGITTPPVEPSPPGSPRQVVRRKSSLGQKIAEYIRPPMPPTRGIETVAE</sequence>
<feature type="compositionally biased region" description="Polar residues" evidence="1">
    <location>
        <begin position="471"/>
        <end position="486"/>
    </location>
</feature>
<dbReference type="Proteomes" id="UP001583172">
    <property type="component" value="Unassembled WGS sequence"/>
</dbReference>
<proteinExistence type="predicted"/>
<accession>A0ABR3V422</accession>
<feature type="compositionally biased region" description="Low complexity" evidence="1">
    <location>
        <begin position="407"/>
        <end position="424"/>
    </location>
</feature>
<protein>
    <submittedName>
        <fullName evidence="2">Uncharacterized protein</fullName>
    </submittedName>
</protein>
<feature type="compositionally biased region" description="Polar residues" evidence="1">
    <location>
        <begin position="333"/>
        <end position="342"/>
    </location>
</feature>
<comment type="caution">
    <text evidence="2">The sequence shown here is derived from an EMBL/GenBank/DDBJ whole genome shotgun (WGS) entry which is preliminary data.</text>
</comment>
<feature type="compositionally biased region" description="Low complexity" evidence="1">
    <location>
        <begin position="433"/>
        <end position="459"/>
    </location>
</feature>
<feature type="compositionally biased region" description="Low complexity" evidence="1">
    <location>
        <begin position="75"/>
        <end position="93"/>
    </location>
</feature>
<gene>
    <name evidence="2" type="ORF">VTJ49DRAFT_5542</name>
</gene>
<feature type="region of interest" description="Disordered" evidence="1">
    <location>
        <begin position="333"/>
        <end position="352"/>
    </location>
</feature>
<evidence type="ECO:0000313" key="2">
    <source>
        <dbReference type="EMBL" id="KAL1836131.1"/>
    </source>
</evidence>
<feature type="region of interest" description="Disordered" evidence="1">
    <location>
        <begin position="380"/>
        <end position="577"/>
    </location>
</feature>
<name>A0ABR3V422_HUMIN</name>
<keyword evidence="3" id="KW-1185">Reference proteome</keyword>
<evidence type="ECO:0000313" key="3">
    <source>
        <dbReference type="Proteomes" id="UP001583172"/>
    </source>
</evidence>
<feature type="compositionally biased region" description="Basic residues" evidence="1">
    <location>
        <begin position="519"/>
        <end position="528"/>
    </location>
</feature>
<feature type="compositionally biased region" description="Low complexity" evidence="1">
    <location>
        <begin position="487"/>
        <end position="504"/>
    </location>
</feature>
<dbReference type="EMBL" id="JAZGSY010000460">
    <property type="protein sequence ID" value="KAL1836131.1"/>
    <property type="molecule type" value="Genomic_DNA"/>
</dbReference>
<evidence type="ECO:0000256" key="1">
    <source>
        <dbReference type="SAM" id="MobiDB-lite"/>
    </source>
</evidence>
<feature type="region of interest" description="Disordered" evidence="1">
    <location>
        <begin position="1"/>
        <end position="305"/>
    </location>
</feature>
<organism evidence="2 3">
    <name type="scientific">Humicola insolens</name>
    <name type="common">Soft-rot fungus</name>
    <dbReference type="NCBI Taxonomy" id="85995"/>
    <lineage>
        <taxon>Eukaryota</taxon>
        <taxon>Fungi</taxon>
        <taxon>Dikarya</taxon>
        <taxon>Ascomycota</taxon>
        <taxon>Pezizomycotina</taxon>
        <taxon>Sordariomycetes</taxon>
        <taxon>Sordariomycetidae</taxon>
        <taxon>Sordariales</taxon>
        <taxon>Chaetomiaceae</taxon>
        <taxon>Mycothermus</taxon>
    </lineage>
</organism>
<feature type="compositionally biased region" description="Low complexity" evidence="1">
    <location>
        <begin position="226"/>
        <end position="241"/>
    </location>
</feature>
<feature type="compositionally biased region" description="Polar residues" evidence="1">
    <location>
        <begin position="103"/>
        <end position="118"/>
    </location>
</feature>
<feature type="compositionally biased region" description="Polar residues" evidence="1">
    <location>
        <begin position="242"/>
        <end position="252"/>
    </location>
</feature>
<reference evidence="2 3" key="1">
    <citation type="journal article" date="2024" name="Commun. Biol.">
        <title>Comparative genomic analysis of thermophilic fungi reveals convergent evolutionary adaptations and gene losses.</title>
        <authorList>
            <person name="Steindorff A.S."/>
            <person name="Aguilar-Pontes M.V."/>
            <person name="Robinson A.J."/>
            <person name="Andreopoulos B."/>
            <person name="LaButti K."/>
            <person name="Kuo A."/>
            <person name="Mondo S."/>
            <person name="Riley R."/>
            <person name="Otillar R."/>
            <person name="Haridas S."/>
            <person name="Lipzen A."/>
            <person name="Grimwood J."/>
            <person name="Schmutz J."/>
            <person name="Clum A."/>
            <person name="Reid I.D."/>
            <person name="Moisan M.C."/>
            <person name="Butler G."/>
            <person name="Nguyen T.T.M."/>
            <person name="Dewar K."/>
            <person name="Conant G."/>
            <person name="Drula E."/>
            <person name="Henrissat B."/>
            <person name="Hansel C."/>
            <person name="Singer S."/>
            <person name="Hutchinson M.I."/>
            <person name="de Vries R.P."/>
            <person name="Natvig D.O."/>
            <person name="Powell A.J."/>
            <person name="Tsang A."/>
            <person name="Grigoriev I.V."/>
        </authorList>
    </citation>
    <scope>NUCLEOTIDE SEQUENCE [LARGE SCALE GENOMIC DNA]</scope>
    <source>
        <strain evidence="2 3">CBS 620.91</strain>
    </source>
</reference>